<dbReference type="RefSeq" id="WP_054830421.1">
    <property type="nucleotide sequence ID" value="NZ_CP011863.1"/>
</dbReference>
<organism evidence="1 2">
    <name type="scientific">Enterobacter asburiae</name>
    <dbReference type="NCBI Taxonomy" id="61645"/>
    <lineage>
        <taxon>Bacteria</taxon>
        <taxon>Pseudomonadati</taxon>
        <taxon>Pseudomonadota</taxon>
        <taxon>Gammaproteobacteria</taxon>
        <taxon>Enterobacterales</taxon>
        <taxon>Enterobacteriaceae</taxon>
        <taxon>Enterobacter</taxon>
        <taxon>Enterobacter cloacae complex</taxon>
    </lineage>
</organism>
<gene>
    <name evidence="1" type="ORF">NCTC12123_03563</name>
</gene>
<dbReference type="EMBL" id="UFYI01000007">
    <property type="protein sequence ID" value="STD22959.1"/>
    <property type="molecule type" value="Genomic_DNA"/>
</dbReference>
<reference evidence="1 2" key="1">
    <citation type="submission" date="2018-06" db="EMBL/GenBank/DDBJ databases">
        <authorList>
            <consortium name="Pathogen Informatics"/>
            <person name="Doyle S."/>
        </authorList>
    </citation>
    <scope>NUCLEOTIDE SEQUENCE [LARGE SCALE GENOMIC DNA]</scope>
    <source>
        <strain evidence="1 2">NCTC12123</strain>
    </source>
</reference>
<dbReference type="AlphaFoldDB" id="A0A376FCL2"/>
<protein>
    <submittedName>
        <fullName evidence="1">Uncharacterized protein</fullName>
    </submittedName>
</protein>
<evidence type="ECO:0000313" key="2">
    <source>
        <dbReference type="Proteomes" id="UP000255163"/>
    </source>
</evidence>
<proteinExistence type="predicted"/>
<dbReference type="Proteomes" id="UP000255163">
    <property type="component" value="Unassembled WGS sequence"/>
</dbReference>
<sequence>MRLFNPNTMTEVIPGFHDTAGVIELPADNWFFRTSEIPKGMRLDVNDKGEPVLLEIKNEMTEKGEVDAI</sequence>
<name>A0A376FCL2_ENTAS</name>
<accession>A0A376FCL2</accession>
<evidence type="ECO:0000313" key="1">
    <source>
        <dbReference type="EMBL" id="STD22959.1"/>
    </source>
</evidence>